<gene>
    <name evidence="1" type="ORF">I313_06583</name>
</gene>
<protein>
    <submittedName>
        <fullName evidence="1">Uncharacterized protein</fullName>
    </submittedName>
</protein>
<organism evidence="1 2">
    <name type="scientific">Cryptococcus deuterogattii Ram5</name>
    <dbReference type="NCBI Taxonomy" id="1296110"/>
    <lineage>
        <taxon>Eukaryota</taxon>
        <taxon>Fungi</taxon>
        <taxon>Dikarya</taxon>
        <taxon>Basidiomycota</taxon>
        <taxon>Agaricomycotina</taxon>
        <taxon>Tremellomycetes</taxon>
        <taxon>Tremellales</taxon>
        <taxon>Cryptococcaceae</taxon>
        <taxon>Cryptococcus</taxon>
        <taxon>Cryptococcus gattii species complex</taxon>
    </lineage>
</organism>
<dbReference type="SUPFAM" id="SSF53686">
    <property type="entry name" value="Tryptophan synthase beta subunit-like PLP-dependent enzymes"/>
    <property type="match status" value="1"/>
</dbReference>
<dbReference type="AlphaFoldDB" id="A0A0D0UXX1"/>
<reference evidence="1 2" key="1">
    <citation type="submission" date="2015-01" db="EMBL/GenBank/DDBJ databases">
        <title>The Genome Sequence of Cryptococcus gattii Ram5.</title>
        <authorList>
            <consortium name="The Broad Institute Genomics Platform"/>
            <person name="Cuomo C."/>
            <person name="Litvintseva A."/>
            <person name="Chen Y."/>
            <person name="Heitman J."/>
            <person name="Sun S."/>
            <person name="Springer D."/>
            <person name="Dromer F."/>
            <person name="Young S."/>
            <person name="Zeng Q."/>
            <person name="Gargeya S."/>
            <person name="Abouelleil A."/>
            <person name="Alvarado L."/>
            <person name="Chapman S.B."/>
            <person name="Gainer-Dewar J."/>
            <person name="Goldberg J."/>
            <person name="Griggs A."/>
            <person name="Gujja S."/>
            <person name="Hansen M."/>
            <person name="Howarth C."/>
            <person name="Imamovic A."/>
            <person name="Larimer J."/>
            <person name="Murphy C."/>
            <person name="Naylor J."/>
            <person name="Pearson M."/>
            <person name="Priest M."/>
            <person name="Roberts A."/>
            <person name="Saif S."/>
            <person name="Shea T."/>
            <person name="Sykes S."/>
            <person name="Wortman J."/>
            <person name="Nusbaum C."/>
            <person name="Birren B."/>
        </authorList>
    </citation>
    <scope>NUCLEOTIDE SEQUENCE [LARGE SCALE GENOMIC DNA]</scope>
    <source>
        <strain evidence="1 2">Ram5</strain>
    </source>
</reference>
<dbReference type="InterPro" id="IPR036052">
    <property type="entry name" value="TrpB-like_PALP_sf"/>
</dbReference>
<dbReference type="EMBL" id="KN847915">
    <property type="protein sequence ID" value="KIR37580.1"/>
    <property type="molecule type" value="Genomic_DNA"/>
</dbReference>
<sequence>MHKRQAPILTETGTSVIYSIFIGVVRSNHTRVAIAVIAASGSKVLDRQRINYFPASESDHSLGGLDFTNWVVELAKQEQELSVFFDIVIVCSVTNSFHAGIIVGTVAEGRKRKI</sequence>
<accession>A0A0D0UXX1</accession>
<dbReference type="Proteomes" id="UP000053392">
    <property type="component" value="Unassembled WGS sequence"/>
</dbReference>
<keyword evidence="2" id="KW-1185">Reference proteome</keyword>
<evidence type="ECO:0000313" key="2">
    <source>
        <dbReference type="Proteomes" id="UP000053392"/>
    </source>
</evidence>
<name>A0A0D0UXX1_9TREE</name>
<proteinExistence type="predicted"/>
<dbReference type="HOGENOM" id="CLU_2120972_0_0_1"/>
<evidence type="ECO:0000313" key="1">
    <source>
        <dbReference type="EMBL" id="KIR37580.1"/>
    </source>
</evidence>
<dbReference type="Gene3D" id="3.40.50.1100">
    <property type="match status" value="2"/>
</dbReference>
<dbReference type="OrthoDB" id="10266364at2759"/>